<evidence type="ECO:0000256" key="3">
    <source>
        <dbReference type="ARBA" id="ARBA00022448"/>
    </source>
</evidence>
<dbReference type="InterPro" id="IPR027417">
    <property type="entry name" value="P-loop_NTPase"/>
</dbReference>
<feature type="transmembrane region" description="Helical" evidence="10">
    <location>
        <begin position="225"/>
        <end position="243"/>
    </location>
</feature>
<dbReference type="CDD" id="cd06574">
    <property type="entry name" value="TM_PBP1_branched-chain-AA_like"/>
    <property type="match status" value="1"/>
</dbReference>
<feature type="transmembrane region" description="Helical" evidence="10">
    <location>
        <begin position="55"/>
        <end position="75"/>
    </location>
</feature>
<evidence type="ECO:0000256" key="10">
    <source>
        <dbReference type="SAM" id="Phobius"/>
    </source>
</evidence>
<evidence type="ECO:0000256" key="9">
    <source>
        <dbReference type="ARBA" id="ARBA00023136"/>
    </source>
</evidence>
<reference evidence="12" key="2">
    <citation type="submission" date="2021-04" db="EMBL/GenBank/DDBJ databases">
        <authorList>
            <person name="Gilroy R."/>
        </authorList>
    </citation>
    <scope>NUCLEOTIDE SEQUENCE</scope>
    <source>
        <strain evidence="12">ChiW4-1371</strain>
    </source>
</reference>
<feature type="transmembrane region" description="Helical" evidence="10">
    <location>
        <begin position="250"/>
        <end position="270"/>
    </location>
</feature>
<comment type="caution">
    <text evidence="12">The sequence shown here is derived from an EMBL/GenBank/DDBJ whole genome shotgun (WGS) entry which is preliminary data.</text>
</comment>
<evidence type="ECO:0000313" key="13">
    <source>
        <dbReference type="Proteomes" id="UP000824176"/>
    </source>
</evidence>
<gene>
    <name evidence="12" type="ORF">H9804_01290</name>
</gene>
<dbReference type="GO" id="GO:0022857">
    <property type="term" value="F:transmembrane transporter activity"/>
    <property type="evidence" value="ECO:0007669"/>
    <property type="project" value="InterPro"/>
</dbReference>
<dbReference type="Gene3D" id="3.40.50.300">
    <property type="entry name" value="P-loop containing nucleotide triphosphate hydrolases"/>
    <property type="match status" value="1"/>
</dbReference>
<evidence type="ECO:0000259" key="11">
    <source>
        <dbReference type="PROSITE" id="PS50893"/>
    </source>
</evidence>
<keyword evidence="9 10" id="KW-0472">Membrane</keyword>
<dbReference type="PROSITE" id="PS50893">
    <property type="entry name" value="ABC_TRANSPORTER_2"/>
    <property type="match status" value="1"/>
</dbReference>
<dbReference type="Pfam" id="PF02653">
    <property type="entry name" value="BPD_transp_2"/>
    <property type="match status" value="1"/>
</dbReference>
<dbReference type="InterPro" id="IPR003439">
    <property type="entry name" value="ABC_transporter-like_ATP-bd"/>
</dbReference>
<evidence type="ECO:0000256" key="6">
    <source>
        <dbReference type="ARBA" id="ARBA00022741"/>
    </source>
</evidence>
<reference evidence="12" key="1">
    <citation type="journal article" date="2021" name="PeerJ">
        <title>Extensive microbial diversity within the chicken gut microbiome revealed by metagenomics and culture.</title>
        <authorList>
            <person name="Gilroy R."/>
            <person name="Ravi A."/>
            <person name="Getino M."/>
            <person name="Pursley I."/>
            <person name="Horton D.L."/>
            <person name="Alikhan N.F."/>
            <person name="Baker D."/>
            <person name="Gharbi K."/>
            <person name="Hall N."/>
            <person name="Watson M."/>
            <person name="Adriaenssens E.M."/>
            <person name="Foster-Nyarko E."/>
            <person name="Jarju S."/>
            <person name="Secka A."/>
            <person name="Antonio M."/>
            <person name="Oren A."/>
            <person name="Chaudhuri R.R."/>
            <person name="La Ragione R."/>
            <person name="Hildebrand F."/>
            <person name="Pallen M.J."/>
        </authorList>
    </citation>
    <scope>NUCLEOTIDE SEQUENCE</scope>
    <source>
        <strain evidence="12">ChiW4-1371</strain>
    </source>
</reference>
<accession>A0A9D2GTR1</accession>
<feature type="transmembrane region" description="Helical" evidence="10">
    <location>
        <begin position="338"/>
        <end position="361"/>
    </location>
</feature>
<sequence>MINAVLIEGLIYAIMVLGVFMTFRILDFPDMTVDGSFATGACVFAVFVMNDSNLYLGLVTAIIAGVIAGVFTALLHTILKIPNLLAGIITMTMLYSINNRIIDGKGYVNLSNKNPGEETHTILGNALDSINSFFLSLGVKLPEEIAALIFFFFLLIYIKILIDIFFRTDLGISLGALGSNEQMILSQGMNPNVLKVIGVGLSNGLVALSGAMFSQFTGSASVQSGQGIIVVGLAAVMIGEFLIRSNKIWLITFGVIIGSIIYKAIIYFGLKYGYDLGLGPNDLKLISGILIILTIVASRMQKKKLNQSGAVSKKSADNGNKISSEIIKMVDGFINKTYKFWFATLYFVLFIYPMVEFYLYAKESGSILSNIFFTIVLIAAVLIHIKVFLMIRYGAESKLHHIFRKFTFGINKRRNSVAAGNADSEKEGDKILELENISKSFFEGTPNEKQVLRNLSLTVNKGDFITVIGSNGAGKSTLFNVIAGTYKPTSGKIIYKHRNITKMAEYLKATFIGRIFQNPLLGTSGDMALEDNMILCRKKGFKLPVISLNKKVRKDFADHVSRLNMGLEKRLSDNVGLFSGGQRQALTLLMTAMSHPELVLLDEHTAALDPDNSNRVMDLTLQLREEYGLTMMMITHNMQHAIKYGNRLLMMDNGEIIMDVSGEEKQKLTVEAIMEAFKAIRKDELTDEKLLLTR</sequence>
<evidence type="ECO:0000256" key="5">
    <source>
        <dbReference type="ARBA" id="ARBA00022692"/>
    </source>
</evidence>
<keyword evidence="8 10" id="KW-1133">Transmembrane helix</keyword>
<evidence type="ECO:0000256" key="1">
    <source>
        <dbReference type="ARBA" id="ARBA00004651"/>
    </source>
</evidence>
<dbReference type="SMART" id="SM00382">
    <property type="entry name" value="AAA"/>
    <property type="match status" value="1"/>
</dbReference>
<dbReference type="InterPro" id="IPR017871">
    <property type="entry name" value="ABC_transporter-like_CS"/>
</dbReference>
<dbReference type="GO" id="GO:0005524">
    <property type="term" value="F:ATP binding"/>
    <property type="evidence" value="ECO:0007669"/>
    <property type="project" value="UniProtKB-KW"/>
</dbReference>
<feature type="transmembrane region" description="Helical" evidence="10">
    <location>
        <begin position="145"/>
        <end position="166"/>
    </location>
</feature>
<name>A0A9D2GTR1_9BACT</name>
<keyword evidence="4" id="KW-1003">Cell membrane</keyword>
<dbReference type="InterPro" id="IPR001851">
    <property type="entry name" value="ABC_transp_permease"/>
</dbReference>
<evidence type="ECO:0000256" key="7">
    <source>
        <dbReference type="ARBA" id="ARBA00022840"/>
    </source>
</evidence>
<proteinExistence type="inferred from homology"/>
<feature type="transmembrane region" description="Helical" evidence="10">
    <location>
        <begin position="84"/>
        <end position="102"/>
    </location>
</feature>
<feature type="transmembrane region" description="Helical" evidence="10">
    <location>
        <begin position="6"/>
        <end position="26"/>
    </location>
</feature>
<organism evidence="12 13">
    <name type="scientific">Candidatus Mucispirillum faecigallinarum</name>
    <dbReference type="NCBI Taxonomy" id="2838699"/>
    <lineage>
        <taxon>Bacteria</taxon>
        <taxon>Pseudomonadati</taxon>
        <taxon>Deferribacterota</taxon>
        <taxon>Deferribacteres</taxon>
        <taxon>Deferribacterales</taxon>
        <taxon>Mucispirillaceae</taxon>
        <taxon>Mucispirillum</taxon>
    </lineage>
</organism>
<feature type="transmembrane region" description="Helical" evidence="10">
    <location>
        <begin position="367"/>
        <end position="389"/>
    </location>
</feature>
<evidence type="ECO:0000256" key="2">
    <source>
        <dbReference type="ARBA" id="ARBA00005417"/>
    </source>
</evidence>
<dbReference type="InterPro" id="IPR003593">
    <property type="entry name" value="AAA+_ATPase"/>
</dbReference>
<comment type="similarity">
    <text evidence="2">Belongs to the ABC transporter superfamily.</text>
</comment>
<keyword evidence="3" id="KW-0813">Transport</keyword>
<evidence type="ECO:0000256" key="4">
    <source>
        <dbReference type="ARBA" id="ARBA00022475"/>
    </source>
</evidence>
<dbReference type="PANTHER" id="PTHR42734:SF17">
    <property type="entry name" value="METAL TRANSPORT SYSTEM ATP-BINDING PROTEIN TM_0124-RELATED"/>
    <property type="match status" value="1"/>
</dbReference>
<dbReference type="AlphaFoldDB" id="A0A9D2GTR1"/>
<dbReference type="GO" id="GO:0005886">
    <property type="term" value="C:plasma membrane"/>
    <property type="evidence" value="ECO:0007669"/>
    <property type="project" value="UniProtKB-SubCell"/>
</dbReference>
<keyword evidence="6" id="KW-0547">Nucleotide-binding</keyword>
<protein>
    <submittedName>
        <fullName evidence="12">ATP-binding cassette domain-containing protein</fullName>
    </submittedName>
</protein>
<dbReference type="PANTHER" id="PTHR42734">
    <property type="entry name" value="METAL TRANSPORT SYSTEM ATP-BINDING PROTEIN TM_0124-RELATED"/>
    <property type="match status" value="1"/>
</dbReference>
<dbReference type="InterPro" id="IPR050153">
    <property type="entry name" value="Metal_Ion_Import_ABC"/>
</dbReference>
<dbReference type="GO" id="GO:0016887">
    <property type="term" value="F:ATP hydrolysis activity"/>
    <property type="evidence" value="ECO:0007669"/>
    <property type="project" value="InterPro"/>
</dbReference>
<evidence type="ECO:0000256" key="8">
    <source>
        <dbReference type="ARBA" id="ARBA00022989"/>
    </source>
</evidence>
<dbReference type="Proteomes" id="UP000824176">
    <property type="component" value="Unassembled WGS sequence"/>
</dbReference>
<feature type="domain" description="ABC transporter" evidence="11">
    <location>
        <begin position="432"/>
        <end position="678"/>
    </location>
</feature>
<feature type="transmembrane region" description="Helical" evidence="10">
    <location>
        <begin position="193"/>
        <end position="213"/>
    </location>
</feature>
<dbReference type="PROSITE" id="PS00211">
    <property type="entry name" value="ABC_TRANSPORTER_1"/>
    <property type="match status" value="1"/>
</dbReference>
<comment type="subcellular location">
    <subcellularLocation>
        <location evidence="1">Cell membrane</location>
        <topology evidence="1">Multi-pass membrane protein</topology>
    </subcellularLocation>
</comment>
<keyword evidence="5 10" id="KW-0812">Transmembrane</keyword>
<dbReference type="SUPFAM" id="SSF52540">
    <property type="entry name" value="P-loop containing nucleoside triphosphate hydrolases"/>
    <property type="match status" value="1"/>
</dbReference>
<dbReference type="Pfam" id="PF00005">
    <property type="entry name" value="ABC_tran"/>
    <property type="match status" value="1"/>
</dbReference>
<keyword evidence="7 12" id="KW-0067">ATP-binding</keyword>
<dbReference type="EMBL" id="DXAQ01000019">
    <property type="protein sequence ID" value="HIZ88555.1"/>
    <property type="molecule type" value="Genomic_DNA"/>
</dbReference>
<evidence type="ECO:0000313" key="12">
    <source>
        <dbReference type="EMBL" id="HIZ88555.1"/>
    </source>
</evidence>